<dbReference type="AlphaFoldDB" id="A0A396SFM3"/>
<evidence type="ECO:0000313" key="2">
    <source>
        <dbReference type="Proteomes" id="UP000265692"/>
    </source>
</evidence>
<dbReference type="RefSeq" id="WP_118875166.1">
    <property type="nucleotide sequence ID" value="NZ_QWEI01000001.1"/>
</dbReference>
<dbReference type="EMBL" id="QWEI01000001">
    <property type="protein sequence ID" value="RHW40144.1"/>
    <property type="molecule type" value="Genomic_DNA"/>
</dbReference>
<name>A0A396SFM3_9BACL</name>
<dbReference type="OrthoDB" id="2739877at2"/>
<protein>
    <submittedName>
        <fullName evidence="1">Uncharacterized protein</fullName>
    </submittedName>
</protein>
<gene>
    <name evidence="1" type="ORF">D1B33_04675</name>
</gene>
<dbReference type="Proteomes" id="UP000265692">
    <property type="component" value="Unassembled WGS sequence"/>
</dbReference>
<accession>A0A396SFM3</accession>
<comment type="caution">
    <text evidence="1">The sequence shown here is derived from an EMBL/GenBank/DDBJ whole genome shotgun (WGS) entry which is preliminary data.</text>
</comment>
<keyword evidence="2" id="KW-1185">Reference proteome</keyword>
<sequence>MELTNKELATLYVKYKKQKKYYKKRQRVSIYDLNHFFECKKCLDLVKLEMQRRGLKKKQAKKLSSF</sequence>
<organism evidence="1 2">
    <name type="scientific">Ureibacillus yapensis</name>
    <dbReference type="NCBI Taxonomy" id="2304605"/>
    <lineage>
        <taxon>Bacteria</taxon>
        <taxon>Bacillati</taxon>
        <taxon>Bacillota</taxon>
        <taxon>Bacilli</taxon>
        <taxon>Bacillales</taxon>
        <taxon>Caryophanaceae</taxon>
        <taxon>Ureibacillus</taxon>
    </lineage>
</organism>
<reference evidence="1 2" key="1">
    <citation type="submission" date="2018-08" db="EMBL/GenBank/DDBJ databases">
        <title>Lysinibacillus sp. YLB-03 draft genome sequence.</title>
        <authorList>
            <person name="Yu L."/>
        </authorList>
    </citation>
    <scope>NUCLEOTIDE SEQUENCE [LARGE SCALE GENOMIC DNA]</scope>
    <source>
        <strain evidence="1 2">YLB-03</strain>
    </source>
</reference>
<proteinExistence type="predicted"/>
<evidence type="ECO:0000313" key="1">
    <source>
        <dbReference type="EMBL" id="RHW40144.1"/>
    </source>
</evidence>